<name>A0A852WZM1_9MICO</name>
<dbReference type="Proteomes" id="UP000592181">
    <property type="component" value="Unassembled WGS sequence"/>
</dbReference>
<dbReference type="EMBL" id="JACBZX010000001">
    <property type="protein sequence ID" value="NYG36059.1"/>
    <property type="molecule type" value="Genomic_DNA"/>
</dbReference>
<comment type="caution">
    <text evidence="1">The sequence shown here is derived from an EMBL/GenBank/DDBJ whole genome shotgun (WGS) entry which is preliminary data.</text>
</comment>
<reference evidence="1 2" key="1">
    <citation type="submission" date="2020-07" db="EMBL/GenBank/DDBJ databases">
        <title>Sequencing the genomes of 1000 actinobacteria strains.</title>
        <authorList>
            <person name="Klenk H.-P."/>
        </authorList>
    </citation>
    <scope>NUCLEOTIDE SEQUENCE [LARGE SCALE GENOMIC DNA]</scope>
    <source>
        <strain evidence="1 2">DSM 24723</strain>
    </source>
</reference>
<evidence type="ECO:0000313" key="2">
    <source>
        <dbReference type="Proteomes" id="UP000592181"/>
    </source>
</evidence>
<dbReference type="AlphaFoldDB" id="A0A852WZM1"/>
<sequence length="322" mass="36380">MTSGEADQARSERWCLIAQEFRKEWTSQPGPHEYCLHVLRDLSVDQVKDLRAAAVASATLRSDSQVIPFEHATSDALAAIEAALRGPVEWAFDPEAAIAPNLTLDQWLSRAVVTRSRLVRDVRRALGREPSIWLNDAFDHQYKNDAEYRLVHQWRNASQHRVAPLEMTRTRERLGQATLWTMSMGAVERDESENSRKRRSKNQDSLWPDFVLDLVAQEPDLREVIRSVTVKTLDAYAGCLVTHEQQIVAHLELLARYYREGQVEHPGPRLVGTVPNLSEASVGDDIALGAWIPLRLSSVEALALDIDNARQRINRVGRPSQA</sequence>
<accession>A0A852WZM1</accession>
<organism evidence="1 2">
    <name type="scientific">Janibacter alkaliphilus</name>
    <dbReference type="NCBI Taxonomy" id="1069963"/>
    <lineage>
        <taxon>Bacteria</taxon>
        <taxon>Bacillati</taxon>
        <taxon>Actinomycetota</taxon>
        <taxon>Actinomycetes</taxon>
        <taxon>Micrococcales</taxon>
        <taxon>Intrasporangiaceae</taxon>
        <taxon>Janibacter</taxon>
    </lineage>
</organism>
<proteinExistence type="predicted"/>
<protein>
    <submittedName>
        <fullName evidence="1">Uncharacterized protein</fullName>
    </submittedName>
</protein>
<keyword evidence="2" id="KW-1185">Reference proteome</keyword>
<evidence type="ECO:0000313" key="1">
    <source>
        <dbReference type="EMBL" id="NYG36059.1"/>
    </source>
</evidence>
<dbReference type="RefSeq" id="WP_179461627.1">
    <property type="nucleotide sequence ID" value="NZ_JACBZX010000001.1"/>
</dbReference>
<gene>
    <name evidence="1" type="ORF">BJY28_000528</name>
</gene>